<accession>A0A8T0F0I8</accession>
<reference evidence="1" key="1">
    <citation type="journal article" date="2020" name="bioRxiv">
        <title>Chromosome-level reference genome of the European wasp spider Argiope bruennichi: a resource for studies on range expansion and evolutionary adaptation.</title>
        <authorList>
            <person name="Sheffer M.M."/>
            <person name="Hoppe A."/>
            <person name="Krehenwinkel H."/>
            <person name="Uhl G."/>
            <person name="Kuss A.W."/>
            <person name="Jensen L."/>
            <person name="Jensen C."/>
            <person name="Gillespie R.G."/>
            <person name="Hoff K.J."/>
            <person name="Prost S."/>
        </authorList>
    </citation>
    <scope>NUCLEOTIDE SEQUENCE</scope>
</reference>
<gene>
    <name evidence="1" type="ORF">HNY73_010030</name>
</gene>
<dbReference type="AlphaFoldDB" id="A0A8T0F0I8"/>
<comment type="caution">
    <text evidence="1">The sequence shown here is derived from an EMBL/GenBank/DDBJ whole genome shotgun (WGS) entry which is preliminary data.</text>
</comment>
<organism evidence="1 2">
    <name type="scientific">Argiope bruennichi</name>
    <name type="common">Wasp spider</name>
    <name type="synonym">Aranea bruennichi</name>
    <dbReference type="NCBI Taxonomy" id="94029"/>
    <lineage>
        <taxon>Eukaryota</taxon>
        <taxon>Metazoa</taxon>
        <taxon>Ecdysozoa</taxon>
        <taxon>Arthropoda</taxon>
        <taxon>Chelicerata</taxon>
        <taxon>Arachnida</taxon>
        <taxon>Araneae</taxon>
        <taxon>Araneomorphae</taxon>
        <taxon>Entelegynae</taxon>
        <taxon>Araneoidea</taxon>
        <taxon>Araneidae</taxon>
        <taxon>Argiope</taxon>
    </lineage>
</organism>
<evidence type="ECO:0000313" key="2">
    <source>
        <dbReference type="Proteomes" id="UP000807504"/>
    </source>
</evidence>
<dbReference type="EMBL" id="JABXBU010000030">
    <property type="protein sequence ID" value="KAF8784341.1"/>
    <property type="molecule type" value="Genomic_DNA"/>
</dbReference>
<dbReference type="Proteomes" id="UP000807504">
    <property type="component" value="Unassembled WGS sequence"/>
</dbReference>
<name>A0A8T0F0I8_ARGBR</name>
<evidence type="ECO:0000313" key="1">
    <source>
        <dbReference type="EMBL" id="KAF8784341.1"/>
    </source>
</evidence>
<keyword evidence="2" id="KW-1185">Reference proteome</keyword>
<protein>
    <submittedName>
        <fullName evidence="1">Uncharacterized protein</fullName>
    </submittedName>
</protein>
<sequence>MERIRNSPAFVHESVRFEGGGVMIRDPQTYCGLYATAIGAESILVDDNVRPHRANQADRTHLGQFGELQKIIITAAGKRSSTGVGENTPVPY</sequence>
<proteinExistence type="predicted"/>
<reference evidence="1" key="2">
    <citation type="submission" date="2020-06" db="EMBL/GenBank/DDBJ databases">
        <authorList>
            <person name="Sheffer M."/>
        </authorList>
    </citation>
    <scope>NUCLEOTIDE SEQUENCE</scope>
</reference>